<dbReference type="InterPro" id="IPR011990">
    <property type="entry name" value="TPR-like_helical_dom_sf"/>
</dbReference>
<dbReference type="InterPro" id="IPR027417">
    <property type="entry name" value="P-loop_NTPase"/>
</dbReference>
<dbReference type="InterPro" id="IPR002182">
    <property type="entry name" value="NB-ARC"/>
</dbReference>
<evidence type="ECO:0000259" key="1">
    <source>
        <dbReference type="Pfam" id="PF00931"/>
    </source>
</evidence>
<dbReference type="PRINTS" id="PR00364">
    <property type="entry name" value="DISEASERSIST"/>
</dbReference>
<dbReference type="RefSeq" id="WP_148732167.1">
    <property type="nucleotide sequence ID" value="NZ_VSSB01000001.1"/>
</dbReference>
<evidence type="ECO:0000259" key="3">
    <source>
        <dbReference type="Pfam" id="PF25872"/>
    </source>
</evidence>
<accession>A0A5S4VF93</accession>
<dbReference type="GO" id="GO:0043531">
    <property type="term" value="F:ADP binding"/>
    <property type="evidence" value="ECO:0007669"/>
    <property type="project" value="InterPro"/>
</dbReference>
<keyword evidence="5" id="KW-1185">Reference proteome</keyword>
<protein>
    <submittedName>
        <fullName evidence="4">DUF4062 domain-containing protein</fullName>
    </submittedName>
</protein>
<dbReference type="InterPro" id="IPR025139">
    <property type="entry name" value="DUF4062"/>
</dbReference>
<evidence type="ECO:0000313" key="5">
    <source>
        <dbReference type="Proteomes" id="UP000325243"/>
    </source>
</evidence>
<feature type="domain" description="NB-ARC" evidence="1">
    <location>
        <begin position="195"/>
        <end position="317"/>
    </location>
</feature>
<dbReference type="EMBL" id="VSSB01000001">
    <property type="protein sequence ID" value="TYL52705.1"/>
    <property type="molecule type" value="Genomic_DNA"/>
</dbReference>
<evidence type="ECO:0000259" key="2">
    <source>
        <dbReference type="Pfam" id="PF13271"/>
    </source>
</evidence>
<comment type="caution">
    <text evidence="4">The sequence shown here is derived from an EMBL/GenBank/DDBJ whole genome shotgun (WGS) entry which is preliminary data.</text>
</comment>
<dbReference type="SUPFAM" id="SSF52540">
    <property type="entry name" value="P-loop containing nucleoside triphosphate hydrolases"/>
    <property type="match status" value="1"/>
</dbReference>
<name>A0A5S4VF93_9MICO</name>
<dbReference type="Pfam" id="PF25872">
    <property type="entry name" value="HTH_77"/>
    <property type="match status" value="1"/>
</dbReference>
<dbReference type="PANTHER" id="PTHR47691">
    <property type="entry name" value="REGULATOR-RELATED"/>
    <property type="match status" value="1"/>
</dbReference>
<dbReference type="Gene3D" id="1.25.40.10">
    <property type="entry name" value="Tetratricopeptide repeat domain"/>
    <property type="match status" value="1"/>
</dbReference>
<dbReference type="PANTHER" id="PTHR47691:SF3">
    <property type="entry name" value="HTH-TYPE TRANSCRIPTIONAL REGULATOR RV0890C-RELATED"/>
    <property type="match status" value="1"/>
</dbReference>
<gene>
    <name evidence="4" type="ORF">FYC51_02850</name>
</gene>
<reference evidence="4 5" key="1">
    <citation type="submission" date="2019-08" db="EMBL/GenBank/DDBJ databases">
        <authorList>
            <person name="Hu J."/>
        </authorList>
    </citation>
    <scope>NUCLEOTIDE SEQUENCE [LARGE SCALE GENOMIC DNA]</scope>
    <source>
        <strain evidence="4 5">NEAU-184</strain>
    </source>
</reference>
<dbReference type="AlphaFoldDB" id="A0A5S4VF93"/>
<evidence type="ECO:0000313" key="4">
    <source>
        <dbReference type="EMBL" id="TYL52705.1"/>
    </source>
</evidence>
<feature type="domain" description="Winged helix-turn-helix" evidence="3">
    <location>
        <begin position="428"/>
        <end position="502"/>
    </location>
</feature>
<dbReference type="InterPro" id="IPR058852">
    <property type="entry name" value="HTH_77"/>
</dbReference>
<proteinExistence type="predicted"/>
<sequence>MDRVAGGIRTPDQRLRVFVSSTLKELAPERRAARAAIERLSMAPVMFELGARPHPPRSLYRAYLEQSDIFVGIYGEQYGWIAPGEDVSGLEDEWNLAPDIPKLIYLKRTERRDDRLEGLIARIRADDHASYASFTDAADLVDLVAADLASLLAERFDAADPRRVPFTEPAPQPASTESVRLPSPLTRLLGRDAELATVTRMLADDGNRLVTLTGPGGIGKSRLAIAAAREVETSYPDGVVFVDLAPVVDPGLVITTVASTLGIRDTGEAPIAETLRVALADRRMLLVVDNVEQVVEAAPTLAALLGATEVSMLATSRIPLRVGGEQSIELGPLPPEAAMDLLVERARAVKPDFELTDANAAQVAAICTALDCAPLALELAAARLRVLTPAALGERLDHALSLLTGGARDLPERQRTLRATIDWSAQLLREEERELLLRLGVFRSGFGLDAAEWMADGLGDVDAMDALAALIDGSLVREQDRGDRAWYTMLATVREYGRERLEERGILTATEERHARFYAALCDTSSRQYTWMDQITLMSRLADERDELRAAVDHFLATAEFRDLAELVWHLHWFWWVGGQLGEVHGWMNRMLESGAELDERSRTIARFYSSSIRFGEATDAAGVAVLADCVAYFHRTGDVYGETLSRVMLAVAQLSLDPPELDSAEANLDRGLELAEDLESTFGRTLVRIMLARAAMARGQLDRAFGLLSDGLAIARAGGDRLGEAIALNHLGWERLLSGDVAQARAAFVEQLDISSSFGHEEGFAYGLEAMSAVAAVTGDLERSGVLFGAAENVRERKGLATGGSFSLHGRILEQALERGGADGTRMFERGRRAGRSADLADMVALALAAPGSQDSSAPQGAPTTLA</sequence>
<dbReference type="SUPFAM" id="SSF48452">
    <property type="entry name" value="TPR-like"/>
    <property type="match status" value="1"/>
</dbReference>
<feature type="domain" description="DUF4062" evidence="2">
    <location>
        <begin position="16"/>
        <end position="97"/>
    </location>
</feature>
<dbReference type="Pfam" id="PF00931">
    <property type="entry name" value="NB-ARC"/>
    <property type="match status" value="1"/>
</dbReference>
<dbReference type="Pfam" id="PF13271">
    <property type="entry name" value="DUF4062"/>
    <property type="match status" value="1"/>
</dbReference>
<dbReference type="Gene3D" id="3.40.50.300">
    <property type="entry name" value="P-loop containing nucleotide triphosphate hydrolases"/>
    <property type="match status" value="1"/>
</dbReference>
<organism evidence="4 5">
    <name type="scientific">Agromyces mariniharenae</name>
    <dbReference type="NCBI Taxonomy" id="2604423"/>
    <lineage>
        <taxon>Bacteria</taxon>
        <taxon>Bacillati</taxon>
        <taxon>Actinomycetota</taxon>
        <taxon>Actinomycetes</taxon>
        <taxon>Micrococcales</taxon>
        <taxon>Microbacteriaceae</taxon>
        <taxon>Agromyces</taxon>
    </lineage>
</organism>
<dbReference type="Proteomes" id="UP000325243">
    <property type="component" value="Unassembled WGS sequence"/>
</dbReference>